<dbReference type="HAMAP" id="MF_01384">
    <property type="entry name" value="UreD"/>
    <property type="match status" value="1"/>
</dbReference>
<comment type="subunit">
    <text evidence="3">UreD, UreF and UreG form a complex that acts as a GTP-hydrolysis-dependent molecular chaperone, activating the urease apoprotein by helping to assemble the nickel containing metallocenter of UreC. The UreE protein probably delivers the nickel.</text>
</comment>
<comment type="similarity">
    <text evidence="1 3">Belongs to the UreD family.</text>
</comment>
<keyword evidence="5" id="KW-1185">Reference proteome</keyword>
<organism evidence="4 5">
    <name type="scientific">Paenibacillus provencensis</name>
    <dbReference type="NCBI Taxonomy" id="441151"/>
    <lineage>
        <taxon>Bacteria</taxon>
        <taxon>Bacillati</taxon>
        <taxon>Bacillota</taxon>
        <taxon>Bacilli</taxon>
        <taxon>Bacillales</taxon>
        <taxon>Paenibacillaceae</taxon>
        <taxon>Paenibacillus</taxon>
    </lineage>
</organism>
<comment type="subcellular location">
    <subcellularLocation>
        <location evidence="3">Cytoplasm</location>
    </subcellularLocation>
</comment>
<evidence type="ECO:0000256" key="2">
    <source>
        <dbReference type="ARBA" id="ARBA00023186"/>
    </source>
</evidence>
<protein>
    <recommendedName>
        <fullName evidence="3">Urease accessory protein UreD</fullName>
    </recommendedName>
</protein>
<dbReference type="InterPro" id="IPR002669">
    <property type="entry name" value="UreD"/>
</dbReference>
<proteinExistence type="inferred from homology"/>
<accession>A0ABW3PXA8</accession>
<name>A0ABW3PXA8_9BACL</name>
<dbReference type="Proteomes" id="UP001597169">
    <property type="component" value="Unassembled WGS sequence"/>
</dbReference>
<gene>
    <name evidence="3" type="primary">ureD</name>
    <name evidence="4" type="ORF">ACFQ3J_13495</name>
</gene>
<evidence type="ECO:0000313" key="5">
    <source>
        <dbReference type="Proteomes" id="UP001597169"/>
    </source>
</evidence>
<evidence type="ECO:0000256" key="1">
    <source>
        <dbReference type="ARBA" id="ARBA00007177"/>
    </source>
</evidence>
<keyword evidence="3" id="KW-0996">Nickel insertion</keyword>
<dbReference type="RefSeq" id="WP_251582112.1">
    <property type="nucleotide sequence ID" value="NZ_JBHTKX010000001.1"/>
</dbReference>
<evidence type="ECO:0000313" key="4">
    <source>
        <dbReference type="EMBL" id="MFD1129188.1"/>
    </source>
</evidence>
<dbReference type="Pfam" id="PF01774">
    <property type="entry name" value="UreD"/>
    <property type="match status" value="1"/>
</dbReference>
<dbReference type="PANTHER" id="PTHR33643:SF1">
    <property type="entry name" value="UREASE ACCESSORY PROTEIN D"/>
    <property type="match status" value="1"/>
</dbReference>
<dbReference type="EMBL" id="JBHTKX010000001">
    <property type="protein sequence ID" value="MFD1129188.1"/>
    <property type="molecule type" value="Genomic_DNA"/>
</dbReference>
<keyword evidence="2 3" id="KW-0143">Chaperone</keyword>
<reference evidence="5" key="1">
    <citation type="journal article" date="2019" name="Int. J. Syst. Evol. Microbiol.">
        <title>The Global Catalogue of Microorganisms (GCM) 10K type strain sequencing project: providing services to taxonomists for standard genome sequencing and annotation.</title>
        <authorList>
            <consortium name="The Broad Institute Genomics Platform"/>
            <consortium name="The Broad Institute Genome Sequencing Center for Infectious Disease"/>
            <person name="Wu L."/>
            <person name="Ma J."/>
        </authorList>
    </citation>
    <scope>NUCLEOTIDE SEQUENCE [LARGE SCALE GENOMIC DNA]</scope>
    <source>
        <strain evidence="5">CCUG 53519</strain>
    </source>
</reference>
<keyword evidence="3" id="KW-0963">Cytoplasm</keyword>
<comment type="caution">
    <text evidence="4">The sequence shown here is derived from an EMBL/GenBank/DDBJ whole genome shotgun (WGS) entry which is preliminary data.</text>
</comment>
<evidence type="ECO:0000256" key="3">
    <source>
        <dbReference type="HAMAP-Rule" id="MF_01384"/>
    </source>
</evidence>
<dbReference type="PANTHER" id="PTHR33643">
    <property type="entry name" value="UREASE ACCESSORY PROTEIN D"/>
    <property type="match status" value="1"/>
</dbReference>
<comment type="function">
    <text evidence="3">Required for maturation of urease via the functional incorporation of the urease nickel metallocenter.</text>
</comment>
<sequence length="306" mass="34113">MMRQLLPISTIMSMAIITPINLRSEERTDLYPSGMKRSELYATFENKGGLTYITDRYHAVPLRISRTFRLPGSDGELCVYTSDVSPGVMNGDEYDSNWLLKEGAHVVLTSTSATRLHPTPTLPSSVSHTFHLEQGAILEYFPECVIPFAGSRSTLTTSFHLGESSTLVYADVWSAGRVHRGEQFDFIHFQGHTEVWKKQELLVWDRFSLEPGHEQVNNLSGMLDYTHMAALWIVGDNIGQKELAAIREDLPSNGGILAGATLLAGGQGIAVRMLGRAAYELQEFCISLWNQIRPAIIGKVPLQFRK</sequence>